<protein>
    <submittedName>
        <fullName evidence="2">Uncharacterized protein</fullName>
    </submittedName>
</protein>
<dbReference type="HOGENOM" id="CLU_2977000_0_0_12"/>
<name>E0RT19_WINT6</name>
<dbReference type="KEGG" id="sta:STHERM_c12150"/>
<accession>E0RT19</accession>
<feature type="transmembrane region" description="Helical" evidence="1">
    <location>
        <begin position="30"/>
        <end position="52"/>
    </location>
</feature>
<keyword evidence="1" id="KW-1133">Transmembrane helix</keyword>
<reference key="1">
    <citation type="submission" date="2009-08" db="EMBL/GenBank/DDBJ databases">
        <title>The genome sequence of Spirochaeta thermophila DSM6192.</title>
        <authorList>
            <person name="Angelov A."/>
            <person name="Mientus M."/>
            <person name="Wittenberg S."/>
            <person name="Lehmann R."/>
            <person name="Liesegang H."/>
            <person name="Daniel R."/>
            <person name="Liebl W."/>
        </authorList>
    </citation>
    <scope>NUCLEOTIDE SEQUENCE</scope>
    <source>
        <strain>DSM 6192</strain>
    </source>
</reference>
<dbReference type="Proteomes" id="UP000001296">
    <property type="component" value="Chromosome"/>
</dbReference>
<keyword evidence="1" id="KW-0472">Membrane</keyword>
<proteinExistence type="predicted"/>
<dbReference type="PaxDb" id="665571-STHERM_c12150"/>
<dbReference type="AlphaFoldDB" id="E0RT19"/>
<evidence type="ECO:0000313" key="2">
    <source>
        <dbReference type="EMBL" id="ADN02156.1"/>
    </source>
</evidence>
<dbReference type="EMBL" id="CP001698">
    <property type="protein sequence ID" value="ADN02156.1"/>
    <property type="molecule type" value="Genomic_DNA"/>
</dbReference>
<keyword evidence="1" id="KW-0812">Transmembrane</keyword>
<reference evidence="2 3" key="2">
    <citation type="journal article" date="2010" name="J. Bacteriol.">
        <title>Genome sequence of the polysaccharide-degrading, thermophilic anaerobe Spirochaeta thermophila DSM 6192.</title>
        <authorList>
            <person name="Angelov A."/>
            <person name="Liebl S."/>
            <person name="Ballschmiter M."/>
            <person name="Bomeke M."/>
            <person name="Lehmann R."/>
            <person name="Liesegang H."/>
            <person name="Daniel R."/>
            <person name="Liebl W."/>
        </authorList>
    </citation>
    <scope>NUCLEOTIDE SEQUENCE [LARGE SCALE GENOMIC DNA]</scope>
    <source>
        <strain evidence="3">ATCC 49972 / DSM 6192 / RI 19.B1</strain>
    </source>
</reference>
<gene>
    <name evidence="2" type="ordered locus">STHERM_c12150</name>
</gene>
<evidence type="ECO:0000313" key="3">
    <source>
        <dbReference type="Proteomes" id="UP000001296"/>
    </source>
</evidence>
<organism evidence="2 3">
    <name type="scientific">Winmispira thermophila (strain ATCC 49972 / DSM 6192 / RI 19.B1)</name>
    <name type="common">Spirochaeta thermophila</name>
    <dbReference type="NCBI Taxonomy" id="665571"/>
    <lineage>
        <taxon>Bacteria</taxon>
        <taxon>Pseudomonadati</taxon>
        <taxon>Spirochaetota</taxon>
        <taxon>Spirochaetia</taxon>
        <taxon>Winmispirales</taxon>
        <taxon>Winmispiraceae</taxon>
        <taxon>Winmispira</taxon>
    </lineage>
</organism>
<sequence length="58" mass="6385">MGITHYKSSPLSVIHAFTVWGVECRVQFPMVPAGGVSLLGGSFLHVSCVYGFHQFRDM</sequence>
<evidence type="ECO:0000256" key="1">
    <source>
        <dbReference type="SAM" id="Phobius"/>
    </source>
</evidence>